<dbReference type="EMBL" id="UINC01204072">
    <property type="protein sequence ID" value="SVE24626.1"/>
    <property type="molecule type" value="Genomic_DNA"/>
</dbReference>
<proteinExistence type="predicted"/>
<protein>
    <submittedName>
        <fullName evidence="1">Uncharacterized protein</fullName>
    </submittedName>
</protein>
<organism evidence="1">
    <name type="scientific">marine metagenome</name>
    <dbReference type="NCBI Taxonomy" id="408172"/>
    <lineage>
        <taxon>unclassified sequences</taxon>
        <taxon>metagenomes</taxon>
        <taxon>ecological metagenomes</taxon>
    </lineage>
</organism>
<evidence type="ECO:0000313" key="1">
    <source>
        <dbReference type="EMBL" id="SVE24626.1"/>
    </source>
</evidence>
<sequence length="116" mass="13077">PADFLANPKRFGRDLNAEWKPYTDVDRPRVATSYLQHRVACAVRDELGARRTGYTLAERLGCPDRYDHIRRKLNGHIPLNLPELHNWALTLGVHILPSEPANLSDMLPAPAGWNGT</sequence>
<reference evidence="1" key="1">
    <citation type="submission" date="2018-05" db="EMBL/GenBank/DDBJ databases">
        <authorList>
            <person name="Lanie J.A."/>
            <person name="Ng W.-L."/>
            <person name="Kazmierczak K.M."/>
            <person name="Andrzejewski T.M."/>
            <person name="Davidsen T.M."/>
            <person name="Wayne K.J."/>
            <person name="Tettelin H."/>
            <person name="Glass J.I."/>
            <person name="Rusch D."/>
            <person name="Podicherti R."/>
            <person name="Tsui H.-C.T."/>
            <person name="Winkler M.E."/>
        </authorList>
    </citation>
    <scope>NUCLEOTIDE SEQUENCE</scope>
</reference>
<gene>
    <name evidence="1" type="ORF">METZ01_LOCUS477480</name>
</gene>
<accession>A0A383BWK6</accession>
<feature type="non-terminal residue" evidence="1">
    <location>
        <position position="1"/>
    </location>
</feature>
<dbReference type="AlphaFoldDB" id="A0A383BWK6"/>
<name>A0A383BWK6_9ZZZZ</name>